<evidence type="ECO:0000256" key="1">
    <source>
        <dbReference type="SAM" id="MobiDB-lite"/>
    </source>
</evidence>
<accession>A0A2Z7B5M4</accession>
<keyword evidence="3" id="KW-1185">Reference proteome</keyword>
<evidence type="ECO:0000313" key="2">
    <source>
        <dbReference type="EMBL" id="KZV29814.1"/>
    </source>
</evidence>
<feature type="region of interest" description="Disordered" evidence="1">
    <location>
        <begin position="179"/>
        <end position="213"/>
    </location>
</feature>
<proteinExistence type="predicted"/>
<dbReference type="EMBL" id="KV008986">
    <property type="protein sequence ID" value="KZV29814.1"/>
    <property type="molecule type" value="Genomic_DNA"/>
</dbReference>
<reference evidence="2 3" key="1">
    <citation type="journal article" date="2015" name="Proc. Natl. Acad. Sci. U.S.A.">
        <title>The resurrection genome of Boea hygrometrica: A blueprint for survival of dehydration.</title>
        <authorList>
            <person name="Xiao L."/>
            <person name="Yang G."/>
            <person name="Zhang L."/>
            <person name="Yang X."/>
            <person name="Zhao S."/>
            <person name="Ji Z."/>
            <person name="Zhou Q."/>
            <person name="Hu M."/>
            <person name="Wang Y."/>
            <person name="Chen M."/>
            <person name="Xu Y."/>
            <person name="Jin H."/>
            <person name="Xiao X."/>
            <person name="Hu G."/>
            <person name="Bao F."/>
            <person name="Hu Y."/>
            <person name="Wan P."/>
            <person name="Li L."/>
            <person name="Deng X."/>
            <person name="Kuang T."/>
            <person name="Xiang C."/>
            <person name="Zhu J.K."/>
            <person name="Oliver M.J."/>
            <person name="He Y."/>
        </authorList>
    </citation>
    <scope>NUCLEOTIDE SEQUENCE [LARGE SCALE GENOMIC DNA]</scope>
    <source>
        <strain evidence="3">cv. XS01</strain>
    </source>
</reference>
<gene>
    <name evidence="2" type="ORF">F511_25019</name>
</gene>
<organism evidence="2 3">
    <name type="scientific">Dorcoceras hygrometricum</name>
    <dbReference type="NCBI Taxonomy" id="472368"/>
    <lineage>
        <taxon>Eukaryota</taxon>
        <taxon>Viridiplantae</taxon>
        <taxon>Streptophyta</taxon>
        <taxon>Embryophyta</taxon>
        <taxon>Tracheophyta</taxon>
        <taxon>Spermatophyta</taxon>
        <taxon>Magnoliopsida</taxon>
        <taxon>eudicotyledons</taxon>
        <taxon>Gunneridae</taxon>
        <taxon>Pentapetalae</taxon>
        <taxon>asterids</taxon>
        <taxon>lamiids</taxon>
        <taxon>Lamiales</taxon>
        <taxon>Gesneriaceae</taxon>
        <taxon>Didymocarpoideae</taxon>
        <taxon>Trichosporeae</taxon>
        <taxon>Loxocarpinae</taxon>
        <taxon>Dorcoceras</taxon>
    </lineage>
</organism>
<feature type="compositionally biased region" description="Basic and acidic residues" evidence="1">
    <location>
        <begin position="180"/>
        <end position="190"/>
    </location>
</feature>
<protein>
    <submittedName>
        <fullName evidence="2">Uncharacterized protein</fullName>
    </submittedName>
</protein>
<name>A0A2Z7B5M4_9LAMI</name>
<dbReference type="Proteomes" id="UP000250235">
    <property type="component" value="Unassembled WGS sequence"/>
</dbReference>
<evidence type="ECO:0000313" key="3">
    <source>
        <dbReference type="Proteomes" id="UP000250235"/>
    </source>
</evidence>
<sequence length="228" mass="25548">MHLHGIEQRFTARLDDQDRVLGALRKDSHNQKQLLSLDIKSSQKQLSAQAAAAAFDTVDLRLKDTLLMHLHGIEQRFTARLDDQDRVLGALRKDSHNQKQLLSLDIKSSQKQLSAQAAAAAFDTVDVRRVVKELDAKVTYLDGRVAATRNYLLEFRATAQESLNHITDQLSELVNYFNRGDNDKKREDSSSRGPQPPPDNQGRGSGNIGGDNIITTDIVDRFPSSVYR</sequence>
<dbReference type="AlphaFoldDB" id="A0A2Z7B5M4"/>